<keyword evidence="3" id="KW-1185">Reference proteome</keyword>
<evidence type="ECO:0000313" key="2">
    <source>
        <dbReference type="EMBL" id="RAG80954.1"/>
    </source>
</evidence>
<evidence type="ECO:0000313" key="3">
    <source>
        <dbReference type="Proteomes" id="UP000248889"/>
    </source>
</evidence>
<evidence type="ECO:0000256" key="1">
    <source>
        <dbReference type="SAM" id="SignalP"/>
    </source>
</evidence>
<dbReference type="OrthoDB" id="3855507at2"/>
<name>A0A2X0I7Q3_9ACTN</name>
<sequence>MSRAIKSLAALALTGASVLGVTSQASADPNPNNYGDRPTTIQLRTSDHVGVYTAADPGSGKVNGNLTLSPGDYIVATCWVVGANVGSAGDVWYRTAQVHINGGGDIYTGAAYTFAPYVDYAAAFHNVPGVPHCL</sequence>
<feature type="signal peptide" evidence="1">
    <location>
        <begin position="1"/>
        <end position="27"/>
    </location>
</feature>
<gene>
    <name evidence="2" type="ORF">DN069_35135</name>
</gene>
<reference evidence="2 3" key="1">
    <citation type="submission" date="2018-06" db="EMBL/GenBank/DDBJ databases">
        <title>Streptacidiphilus pinicola sp. nov., isolated from pine grove soil.</title>
        <authorList>
            <person name="Roh S.G."/>
            <person name="Park S."/>
            <person name="Kim M.-K."/>
            <person name="Yun B.-R."/>
            <person name="Park J."/>
            <person name="Kim M.J."/>
            <person name="Kim Y.S."/>
            <person name="Kim S.B."/>
        </authorList>
    </citation>
    <scope>NUCLEOTIDE SEQUENCE [LARGE SCALE GENOMIC DNA]</scope>
    <source>
        <strain evidence="2 3">MMS16-CNU450</strain>
    </source>
</reference>
<organism evidence="2 3">
    <name type="scientific">Streptacidiphilus pinicola</name>
    <dbReference type="NCBI Taxonomy" id="2219663"/>
    <lineage>
        <taxon>Bacteria</taxon>
        <taxon>Bacillati</taxon>
        <taxon>Actinomycetota</taxon>
        <taxon>Actinomycetes</taxon>
        <taxon>Kitasatosporales</taxon>
        <taxon>Streptomycetaceae</taxon>
        <taxon>Streptacidiphilus</taxon>
    </lineage>
</organism>
<keyword evidence="1" id="KW-0732">Signal</keyword>
<evidence type="ECO:0008006" key="4">
    <source>
        <dbReference type="Google" id="ProtNLM"/>
    </source>
</evidence>
<proteinExistence type="predicted"/>
<protein>
    <recommendedName>
        <fullName evidence="4">SH3 domain-containing protein</fullName>
    </recommendedName>
</protein>
<accession>A0A2X0I7Q3</accession>
<dbReference type="RefSeq" id="WP_111507308.1">
    <property type="nucleotide sequence ID" value="NZ_QKYN01000185.1"/>
</dbReference>
<dbReference type="EMBL" id="QKYN01000185">
    <property type="protein sequence ID" value="RAG80954.1"/>
    <property type="molecule type" value="Genomic_DNA"/>
</dbReference>
<feature type="chain" id="PRO_5016027604" description="SH3 domain-containing protein" evidence="1">
    <location>
        <begin position="28"/>
        <end position="134"/>
    </location>
</feature>
<dbReference type="AlphaFoldDB" id="A0A2X0I7Q3"/>
<dbReference type="Proteomes" id="UP000248889">
    <property type="component" value="Unassembled WGS sequence"/>
</dbReference>
<comment type="caution">
    <text evidence="2">The sequence shown here is derived from an EMBL/GenBank/DDBJ whole genome shotgun (WGS) entry which is preliminary data.</text>
</comment>